<gene>
    <name evidence="1" type="ORF">TIFTF001_017061</name>
</gene>
<sequence>MNAAGVTLPRKGWRPTGPEEVILPLKCFSFAAENTIAMLQQNYSTVRRHSICAIKRTRASRA</sequence>
<accession>A0AA88A9W4</accession>
<dbReference type="EMBL" id="BTGU01000026">
    <property type="protein sequence ID" value="GMN47880.1"/>
    <property type="molecule type" value="Genomic_DNA"/>
</dbReference>
<proteinExistence type="predicted"/>
<keyword evidence="2" id="KW-1185">Reference proteome</keyword>
<protein>
    <submittedName>
        <fullName evidence="1">Uncharacterized protein</fullName>
    </submittedName>
</protein>
<organism evidence="1 2">
    <name type="scientific">Ficus carica</name>
    <name type="common">Common fig</name>
    <dbReference type="NCBI Taxonomy" id="3494"/>
    <lineage>
        <taxon>Eukaryota</taxon>
        <taxon>Viridiplantae</taxon>
        <taxon>Streptophyta</taxon>
        <taxon>Embryophyta</taxon>
        <taxon>Tracheophyta</taxon>
        <taxon>Spermatophyta</taxon>
        <taxon>Magnoliopsida</taxon>
        <taxon>eudicotyledons</taxon>
        <taxon>Gunneridae</taxon>
        <taxon>Pentapetalae</taxon>
        <taxon>rosids</taxon>
        <taxon>fabids</taxon>
        <taxon>Rosales</taxon>
        <taxon>Moraceae</taxon>
        <taxon>Ficeae</taxon>
        <taxon>Ficus</taxon>
    </lineage>
</organism>
<reference evidence="1" key="1">
    <citation type="submission" date="2023-07" db="EMBL/GenBank/DDBJ databases">
        <title>draft genome sequence of fig (Ficus carica).</title>
        <authorList>
            <person name="Takahashi T."/>
            <person name="Nishimura K."/>
        </authorList>
    </citation>
    <scope>NUCLEOTIDE SEQUENCE</scope>
</reference>
<evidence type="ECO:0000313" key="1">
    <source>
        <dbReference type="EMBL" id="GMN47880.1"/>
    </source>
</evidence>
<dbReference type="AlphaFoldDB" id="A0AA88A9W4"/>
<dbReference type="Proteomes" id="UP001187192">
    <property type="component" value="Unassembled WGS sequence"/>
</dbReference>
<comment type="caution">
    <text evidence="1">The sequence shown here is derived from an EMBL/GenBank/DDBJ whole genome shotgun (WGS) entry which is preliminary data.</text>
</comment>
<evidence type="ECO:0000313" key="2">
    <source>
        <dbReference type="Proteomes" id="UP001187192"/>
    </source>
</evidence>
<name>A0AA88A9W4_FICCA</name>